<feature type="transmembrane region" description="Helical" evidence="6">
    <location>
        <begin position="361"/>
        <end position="381"/>
    </location>
</feature>
<dbReference type="EMBL" id="FNFT01000008">
    <property type="protein sequence ID" value="SDK35943.1"/>
    <property type="molecule type" value="Genomic_DNA"/>
</dbReference>
<keyword evidence="3 6" id="KW-0812">Transmembrane</keyword>
<evidence type="ECO:0000313" key="7">
    <source>
        <dbReference type="EMBL" id="SDK35943.1"/>
    </source>
</evidence>
<protein>
    <submittedName>
        <fullName evidence="7">Membrane protein involved in the export of O-antigen and teichoic acid</fullName>
    </submittedName>
</protein>
<organism evidence="7 8">
    <name type="scientific">Methanoculleus thermophilus</name>
    <dbReference type="NCBI Taxonomy" id="2200"/>
    <lineage>
        <taxon>Archaea</taxon>
        <taxon>Methanobacteriati</taxon>
        <taxon>Methanobacteriota</taxon>
        <taxon>Stenosarchaea group</taxon>
        <taxon>Methanomicrobia</taxon>
        <taxon>Methanomicrobiales</taxon>
        <taxon>Methanomicrobiaceae</taxon>
        <taxon>Methanoculleus</taxon>
    </lineage>
</organism>
<feature type="transmembrane region" description="Helical" evidence="6">
    <location>
        <begin position="423"/>
        <end position="442"/>
    </location>
</feature>
<keyword evidence="5 6" id="KW-0472">Membrane</keyword>
<evidence type="ECO:0000256" key="2">
    <source>
        <dbReference type="ARBA" id="ARBA00022475"/>
    </source>
</evidence>
<feature type="transmembrane region" description="Helical" evidence="6">
    <location>
        <begin position="387"/>
        <end position="411"/>
    </location>
</feature>
<dbReference type="AlphaFoldDB" id="A0A1G9B8Z8"/>
<accession>A0A1G9B8Z8</accession>
<keyword evidence="2" id="KW-1003">Cell membrane</keyword>
<feature type="transmembrane region" description="Helical" evidence="6">
    <location>
        <begin position="448"/>
        <end position="472"/>
    </location>
</feature>
<gene>
    <name evidence="7" type="ORF">SAMN04488571_10867</name>
</gene>
<dbReference type="RefSeq" id="WP_066957063.1">
    <property type="nucleotide sequence ID" value="NZ_BCNX01000007.1"/>
</dbReference>
<feature type="transmembrane region" description="Helical" evidence="6">
    <location>
        <begin position="12"/>
        <end position="33"/>
    </location>
</feature>
<keyword evidence="8" id="KW-1185">Reference proteome</keyword>
<keyword evidence="4 6" id="KW-1133">Transmembrane helix</keyword>
<feature type="transmembrane region" description="Helical" evidence="6">
    <location>
        <begin position="112"/>
        <end position="133"/>
    </location>
</feature>
<feature type="transmembrane region" description="Helical" evidence="6">
    <location>
        <begin position="78"/>
        <end position="100"/>
    </location>
</feature>
<comment type="subcellular location">
    <subcellularLocation>
        <location evidence="1">Cell membrane</location>
        <topology evidence="1">Multi-pass membrane protein</topology>
    </subcellularLocation>
</comment>
<sequence>MGFMPSFLSNLFKLTSGTMIAQAFTILLIPVVTRIYPPEFFGVNQLFLSIAAVLLVVSSLSYNFAIMVTEKDDDSMNLLVLSTICALGFAVASGVVFVGYSDWFGSLFNMPLIAGYFIWLPFYLLFSSLILILNEWLSRKVRYGVVARGIVVNSVAARIFQIGGGLIYASPLGLILGSVMGAGLANLLLLRGLKEDIALLKKVTTKRIKELAHEYRYFSFYGTLGALANSMSWELPAFMLAYFFNPTIVGYYSLAMMAVRMPMTIVGTSITQVFFQKASEERIQTGSVQNVVHEVYTRLISIGIFPFVVLAILAEDLFTFIFGANWLSAGTYAAILAPWFFAVFIFAPISSLFSVLNRQKAYFFFEIMTLCAWSLLFIFGSNIHDPILVLILFSVGGLLIWGLKSVYLIMVSGAGYRSSISSLARHLALSITISIPLIIATYLEAPFILLLTVAGITAVAYYLLMFFTDTLIRQEVMGMIRGSISPDRMKWMERLGLLW</sequence>
<evidence type="ECO:0000256" key="4">
    <source>
        <dbReference type="ARBA" id="ARBA00022989"/>
    </source>
</evidence>
<evidence type="ECO:0000256" key="5">
    <source>
        <dbReference type="ARBA" id="ARBA00023136"/>
    </source>
</evidence>
<evidence type="ECO:0000256" key="1">
    <source>
        <dbReference type="ARBA" id="ARBA00004651"/>
    </source>
</evidence>
<evidence type="ECO:0000313" key="8">
    <source>
        <dbReference type="Proteomes" id="UP000326500"/>
    </source>
</evidence>
<feature type="transmembrane region" description="Helical" evidence="6">
    <location>
        <begin position="326"/>
        <end position="349"/>
    </location>
</feature>
<dbReference type="STRING" id="2200.GCA_001571405_01231"/>
<name>A0A1G9B8Z8_9EURY</name>
<dbReference type="PANTHER" id="PTHR30250:SF28">
    <property type="entry name" value="POLYSACCHARIDE BIOSYNTHESIS PROTEIN"/>
    <property type="match status" value="1"/>
</dbReference>
<dbReference type="OrthoDB" id="118009at2157"/>
<feature type="transmembrane region" description="Helical" evidence="6">
    <location>
        <begin position="45"/>
        <end position="66"/>
    </location>
</feature>
<dbReference type="GO" id="GO:0005886">
    <property type="term" value="C:plasma membrane"/>
    <property type="evidence" value="ECO:0007669"/>
    <property type="project" value="UniProtKB-SubCell"/>
</dbReference>
<reference evidence="7 8" key="1">
    <citation type="submission" date="2016-10" db="EMBL/GenBank/DDBJ databases">
        <authorList>
            <person name="Varghese N."/>
            <person name="Submissions S."/>
        </authorList>
    </citation>
    <scope>NUCLEOTIDE SEQUENCE [LARGE SCALE GENOMIC DNA]</scope>
    <source>
        <strain evidence="7 8">DSM 2373</strain>
    </source>
</reference>
<evidence type="ECO:0000256" key="6">
    <source>
        <dbReference type="SAM" id="Phobius"/>
    </source>
</evidence>
<proteinExistence type="predicted"/>
<dbReference type="Pfam" id="PF13440">
    <property type="entry name" value="Polysacc_synt_3"/>
    <property type="match status" value="1"/>
</dbReference>
<evidence type="ECO:0000256" key="3">
    <source>
        <dbReference type="ARBA" id="ARBA00022692"/>
    </source>
</evidence>
<dbReference type="PANTHER" id="PTHR30250">
    <property type="entry name" value="PST FAMILY PREDICTED COLANIC ACID TRANSPORTER"/>
    <property type="match status" value="1"/>
</dbReference>
<dbReference type="Proteomes" id="UP000326500">
    <property type="component" value="Unassembled WGS sequence"/>
</dbReference>
<dbReference type="InterPro" id="IPR050833">
    <property type="entry name" value="Poly_Biosynth_Transport"/>
</dbReference>
<feature type="transmembrane region" description="Helical" evidence="6">
    <location>
        <begin position="295"/>
        <end position="314"/>
    </location>
</feature>